<dbReference type="Proteomes" id="UP001336835">
    <property type="component" value="Unassembled WGS sequence"/>
</dbReference>
<dbReference type="RefSeq" id="WP_330107143.1">
    <property type="nucleotide sequence ID" value="NZ_JAZDQT010000001.1"/>
</dbReference>
<dbReference type="EMBL" id="JAZDQT010000001">
    <property type="protein sequence ID" value="MEE1944783.1"/>
    <property type="molecule type" value="Genomic_DNA"/>
</dbReference>
<accession>A0ABU7I5R5</accession>
<name>A0ABU7I5R5_9SPHI</name>
<dbReference type="Pfam" id="PF26115">
    <property type="entry name" value="PDDEXK_GAPS4"/>
    <property type="match status" value="1"/>
</dbReference>
<dbReference type="InterPro" id="IPR058873">
    <property type="entry name" value="PDDEXK_GAPS4"/>
</dbReference>
<gene>
    <name evidence="2" type="ORF">VRU48_06675</name>
</gene>
<keyword evidence="3" id="KW-1185">Reference proteome</keyword>
<reference evidence="2 3" key="1">
    <citation type="submission" date="2024-01" db="EMBL/GenBank/DDBJ databases">
        <title>Pedobacter sp. nov., isolated from fresh soil.</title>
        <authorList>
            <person name="Le N.T.T."/>
        </authorList>
    </citation>
    <scope>NUCLEOTIDE SEQUENCE [LARGE SCALE GENOMIC DNA]</scope>
    <source>
        <strain evidence="2 3">KR3-3</strain>
    </source>
</reference>
<comment type="caution">
    <text evidence="2">The sequence shown here is derived from an EMBL/GenBank/DDBJ whole genome shotgun (WGS) entry which is preliminary data.</text>
</comment>
<sequence length="304" mass="35288">MPEDQAVNGDRWNGQFTKLLESIGWTSLGDANMDLTNEVDEQHGVDRLFTFVNSFIDGREEAVIFEAKNYLTTSYNSGHIDTWIKTLDKKISNLKNSERLYEMFPSLQSMPFRTGVIAIWFSDLDNYPSFRQKFIDSLAKVKLNRQQGDSNHIYVLDNSGVLRLASLFMAIDEINRHKDTKDPFQFYFPAAGKRQAVNHSAVLALNYFPAKFILGQYTDVNHVEHRVVFYLGRLDIASFERLQNALSNIGFLDTQKPLTIFTYQRDDNFYRKIKPELENIFAGLTIDAQEMEYITQLPRFMRKD</sequence>
<feature type="domain" description="GAPS4 PD-(D/E)XK nuclease" evidence="1">
    <location>
        <begin position="1"/>
        <end position="159"/>
    </location>
</feature>
<proteinExistence type="predicted"/>
<organism evidence="2 3">
    <name type="scientific">Pedobacter albus</name>
    <dbReference type="NCBI Taxonomy" id="3113905"/>
    <lineage>
        <taxon>Bacteria</taxon>
        <taxon>Pseudomonadati</taxon>
        <taxon>Bacteroidota</taxon>
        <taxon>Sphingobacteriia</taxon>
        <taxon>Sphingobacteriales</taxon>
        <taxon>Sphingobacteriaceae</taxon>
        <taxon>Pedobacter</taxon>
    </lineage>
</organism>
<evidence type="ECO:0000313" key="3">
    <source>
        <dbReference type="Proteomes" id="UP001336835"/>
    </source>
</evidence>
<evidence type="ECO:0000313" key="2">
    <source>
        <dbReference type="EMBL" id="MEE1944783.1"/>
    </source>
</evidence>
<protein>
    <recommendedName>
        <fullName evidence="1">GAPS4 PD-(D/E)XK nuclease domain-containing protein</fullName>
    </recommendedName>
</protein>
<evidence type="ECO:0000259" key="1">
    <source>
        <dbReference type="Pfam" id="PF26115"/>
    </source>
</evidence>